<evidence type="ECO:0000313" key="4">
    <source>
        <dbReference type="Proteomes" id="UP001500238"/>
    </source>
</evidence>
<accession>A0ABP3T153</accession>
<feature type="region of interest" description="Disordered" evidence="1">
    <location>
        <begin position="141"/>
        <end position="161"/>
    </location>
</feature>
<dbReference type="RefSeq" id="WP_338054375.1">
    <property type="nucleotide sequence ID" value="NZ_CP048422.1"/>
</dbReference>
<feature type="domain" description="DUF559" evidence="2">
    <location>
        <begin position="34"/>
        <end position="134"/>
    </location>
</feature>
<evidence type="ECO:0000259" key="2">
    <source>
        <dbReference type="Pfam" id="PF04480"/>
    </source>
</evidence>
<evidence type="ECO:0000256" key="1">
    <source>
        <dbReference type="SAM" id="MobiDB-lite"/>
    </source>
</evidence>
<dbReference type="Proteomes" id="UP001500238">
    <property type="component" value="Unassembled WGS sequence"/>
</dbReference>
<dbReference type="SUPFAM" id="SSF52980">
    <property type="entry name" value="Restriction endonuclease-like"/>
    <property type="match status" value="1"/>
</dbReference>
<evidence type="ECO:0000313" key="3">
    <source>
        <dbReference type="EMBL" id="GAA0672976.1"/>
    </source>
</evidence>
<reference evidence="4" key="1">
    <citation type="journal article" date="2019" name="Int. J. Syst. Evol. Microbiol.">
        <title>The Global Catalogue of Microorganisms (GCM) 10K type strain sequencing project: providing services to taxonomists for standard genome sequencing and annotation.</title>
        <authorList>
            <consortium name="The Broad Institute Genomics Platform"/>
            <consortium name="The Broad Institute Genome Sequencing Center for Infectious Disease"/>
            <person name="Wu L."/>
            <person name="Ma J."/>
        </authorList>
    </citation>
    <scope>NUCLEOTIDE SEQUENCE [LARGE SCALE GENOMIC DNA]</scope>
    <source>
        <strain evidence="4">JCM 14603</strain>
    </source>
</reference>
<dbReference type="EMBL" id="BAAAES010000009">
    <property type="protein sequence ID" value="GAA0672976.1"/>
    <property type="molecule type" value="Genomic_DNA"/>
</dbReference>
<gene>
    <name evidence="3" type="ORF">GCM10009102_25590</name>
</gene>
<dbReference type="InterPro" id="IPR047216">
    <property type="entry name" value="Endonuclease_DUF559_bact"/>
</dbReference>
<organism evidence="3 4">
    <name type="scientific">Sphingomonas insulae</name>
    <dbReference type="NCBI Taxonomy" id="424800"/>
    <lineage>
        <taxon>Bacteria</taxon>
        <taxon>Pseudomonadati</taxon>
        <taxon>Pseudomonadota</taxon>
        <taxon>Alphaproteobacteria</taxon>
        <taxon>Sphingomonadales</taxon>
        <taxon>Sphingomonadaceae</taxon>
        <taxon>Sphingomonas</taxon>
    </lineage>
</organism>
<keyword evidence="4" id="KW-1185">Reference proteome</keyword>
<name>A0ABP3T153_9SPHN</name>
<dbReference type="Gene3D" id="3.40.960.10">
    <property type="entry name" value="VSR Endonuclease"/>
    <property type="match status" value="1"/>
</dbReference>
<feature type="compositionally biased region" description="Pro residues" evidence="1">
    <location>
        <begin position="150"/>
        <end position="161"/>
    </location>
</feature>
<dbReference type="PANTHER" id="PTHR38590:SF1">
    <property type="entry name" value="BLL0828 PROTEIN"/>
    <property type="match status" value="1"/>
</dbReference>
<protein>
    <recommendedName>
        <fullName evidence="2">DUF559 domain-containing protein</fullName>
    </recommendedName>
</protein>
<dbReference type="InterPro" id="IPR007569">
    <property type="entry name" value="DUF559"/>
</dbReference>
<comment type="caution">
    <text evidence="3">The sequence shown here is derived from an EMBL/GenBank/DDBJ whole genome shotgun (WGS) entry which is preliminary data.</text>
</comment>
<dbReference type="InterPro" id="IPR011335">
    <property type="entry name" value="Restrct_endonuc-II-like"/>
</dbReference>
<sequence>MLGEGNQPQAGGGARAARVEVAAMIGATGSAYWQSQALRRTMSLPEVPLWQQLRRRGIGHKSRKEHPAGRFTLDFSCSAARLCVEIDGEAHERGDRPKRDAFRDVWLAERGVDALRVPAREVLRDLDAVVRMIVAGALERARLHPRPAAGGPPPQTEPGEE</sequence>
<proteinExistence type="predicted"/>
<dbReference type="Pfam" id="PF04480">
    <property type="entry name" value="DUF559"/>
    <property type="match status" value="1"/>
</dbReference>
<dbReference type="PANTHER" id="PTHR38590">
    <property type="entry name" value="BLL0828 PROTEIN"/>
    <property type="match status" value="1"/>
</dbReference>